<dbReference type="GO" id="GO:0008360">
    <property type="term" value="P:regulation of cell shape"/>
    <property type="evidence" value="ECO:0007669"/>
    <property type="project" value="UniProtKB-KW"/>
</dbReference>
<evidence type="ECO:0000256" key="1">
    <source>
        <dbReference type="ARBA" id="ARBA00007164"/>
    </source>
</evidence>
<evidence type="ECO:0000313" key="11">
    <source>
        <dbReference type="EMBL" id="PWI23553.1"/>
    </source>
</evidence>
<evidence type="ECO:0000313" key="12">
    <source>
        <dbReference type="Proteomes" id="UP000245938"/>
    </source>
</evidence>
<keyword evidence="5" id="KW-0573">Peptidoglycan synthesis</keyword>
<feature type="active site" description="Acyl-ester intermediate" evidence="7">
    <location>
        <position position="64"/>
    </location>
</feature>
<name>A0A2U3AG79_9BACL</name>
<evidence type="ECO:0000256" key="4">
    <source>
        <dbReference type="ARBA" id="ARBA00022960"/>
    </source>
</evidence>
<keyword evidence="11" id="KW-0121">Carboxypeptidase</keyword>
<feature type="binding site" evidence="8">
    <location>
        <position position="226"/>
    </location>
    <ligand>
        <name>substrate</name>
    </ligand>
</feature>
<evidence type="ECO:0000256" key="7">
    <source>
        <dbReference type="PIRSR" id="PIRSR618044-1"/>
    </source>
</evidence>
<dbReference type="RefSeq" id="WP_109307401.1">
    <property type="nucleotide sequence ID" value="NZ_BJUF01000064.1"/>
</dbReference>
<evidence type="ECO:0000256" key="3">
    <source>
        <dbReference type="ARBA" id="ARBA00022801"/>
    </source>
</evidence>
<dbReference type="GO" id="GO:0006508">
    <property type="term" value="P:proteolysis"/>
    <property type="evidence" value="ECO:0007669"/>
    <property type="project" value="InterPro"/>
</dbReference>
<dbReference type="PRINTS" id="PR00725">
    <property type="entry name" value="DADACBPTASE1"/>
</dbReference>
<proteinExistence type="inferred from homology"/>
<evidence type="ECO:0000256" key="6">
    <source>
        <dbReference type="ARBA" id="ARBA00023316"/>
    </source>
</evidence>
<keyword evidence="4" id="KW-0133">Cell shape</keyword>
<dbReference type="GO" id="GO:0009252">
    <property type="term" value="P:peptidoglycan biosynthetic process"/>
    <property type="evidence" value="ECO:0007669"/>
    <property type="project" value="UniProtKB-KW"/>
</dbReference>
<dbReference type="OrthoDB" id="9791132at2"/>
<dbReference type="AlphaFoldDB" id="A0A2U3AG79"/>
<evidence type="ECO:0000259" key="10">
    <source>
        <dbReference type="Pfam" id="PF00768"/>
    </source>
</evidence>
<dbReference type="InterPro" id="IPR012338">
    <property type="entry name" value="Beta-lactam/transpept-like"/>
</dbReference>
<evidence type="ECO:0000256" key="5">
    <source>
        <dbReference type="ARBA" id="ARBA00022984"/>
    </source>
</evidence>
<gene>
    <name evidence="11" type="ORF">DEX24_16075</name>
</gene>
<feature type="active site" description="Acyl-ester intermediate" evidence="7">
    <location>
        <position position="61"/>
    </location>
</feature>
<keyword evidence="6" id="KW-0961">Cell wall biogenesis/degradation</keyword>
<evidence type="ECO:0000256" key="8">
    <source>
        <dbReference type="PIRSR" id="PIRSR618044-2"/>
    </source>
</evidence>
<dbReference type="Proteomes" id="UP000245938">
    <property type="component" value="Unassembled WGS sequence"/>
</dbReference>
<organism evidence="11 12">
    <name type="scientific">Kurthia sibirica</name>
    <dbReference type="NCBI Taxonomy" id="202750"/>
    <lineage>
        <taxon>Bacteria</taxon>
        <taxon>Bacillati</taxon>
        <taxon>Bacillota</taxon>
        <taxon>Bacilli</taxon>
        <taxon>Bacillales</taxon>
        <taxon>Caryophanaceae</taxon>
        <taxon>Kurthia</taxon>
    </lineage>
</organism>
<dbReference type="GO" id="GO:0071555">
    <property type="term" value="P:cell wall organization"/>
    <property type="evidence" value="ECO:0007669"/>
    <property type="project" value="UniProtKB-KW"/>
</dbReference>
<accession>A0A2U3AG79</accession>
<dbReference type="InterPro" id="IPR001967">
    <property type="entry name" value="Peptidase_S11_N"/>
</dbReference>
<comment type="caution">
    <text evidence="11">The sequence shown here is derived from an EMBL/GenBank/DDBJ whole genome shotgun (WGS) entry which is preliminary data.</text>
</comment>
<comment type="similarity">
    <text evidence="1 9">Belongs to the peptidase S11 family.</text>
</comment>
<keyword evidence="2" id="KW-0732">Signal</keyword>
<sequence>MKRILFLLIIVSAIVYYFSTNSVAYKPLTTVKLDSENVVVLNKSGKIIMEKEAQMRVAPASLTKLMTAIIVVETIHQFQTKITIEGQVIDHLQRQQAKQAGFQPGEQVTVTDLMYGLLLPSGAEAAITLANHVSGSEEEFVQLMNDQVEKMNLTNTHFKNSTGLDAEGQYTTASDLAIILNYAWKNNTIRTIMSTPQYTTSTQLLTMYSTAFQQLQTPVKGYLGGKTGTTKAAGYCLASVYKKGDELFYIITMNGLEFQPYQDLISIKSSIK</sequence>
<dbReference type="EMBL" id="QFVR01000034">
    <property type="protein sequence ID" value="PWI23553.1"/>
    <property type="molecule type" value="Genomic_DNA"/>
</dbReference>
<evidence type="ECO:0000256" key="9">
    <source>
        <dbReference type="RuleBase" id="RU004016"/>
    </source>
</evidence>
<dbReference type="PANTHER" id="PTHR21581:SF6">
    <property type="entry name" value="TRAFFICKING PROTEIN PARTICLE COMPLEX SUBUNIT 12"/>
    <property type="match status" value="1"/>
</dbReference>
<protein>
    <submittedName>
        <fullName evidence="11">D-alanyl-D-alanine carboxypeptidase</fullName>
    </submittedName>
</protein>
<keyword evidence="12" id="KW-1185">Reference proteome</keyword>
<dbReference type="SUPFAM" id="SSF56601">
    <property type="entry name" value="beta-lactamase/transpeptidase-like"/>
    <property type="match status" value="1"/>
</dbReference>
<dbReference type="InterPro" id="IPR018044">
    <property type="entry name" value="Peptidase_S11"/>
</dbReference>
<dbReference type="GO" id="GO:0009002">
    <property type="term" value="F:serine-type D-Ala-D-Ala carboxypeptidase activity"/>
    <property type="evidence" value="ECO:0007669"/>
    <property type="project" value="InterPro"/>
</dbReference>
<keyword evidence="11" id="KW-0645">Protease</keyword>
<reference evidence="11 12" key="1">
    <citation type="submission" date="2018-05" db="EMBL/GenBank/DDBJ databases">
        <title>Kurthia sibirica genome sequence.</title>
        <authorList>
            <person name="Maclea K.S."/>
            <person name="Goen A.E."/>
        </authorList>
    </citation>
    <scope>NUCLEOTIDE SEQUENCE [LARGE SCALE GENOMIC DNA]</scope>
    <source>
        <strain evidence="11 12">ATCC 49154</strain>
    </source>
</reference>
<evidence type="ECO:0000256" key="2">
    <source>
        <dbReference type="ARBA" id="ARBA00022729"/>
    </source>
</evidence>
<dbReference type="Gene3D" id="3.40.710.10">
    <property type="entry name" value="DD-peptidase/beta-lactamase superfamily"/>
    <property type="match status" value="1"/>
</dbReference>
<keyword evidence="3" id="KW-0378">Hydrolase</keyword>
<dbReference type="PANTHER" id="PTHR21581">
    <property type="entry name" value="D-ALANYL-D-ALANINE CARBOXYPEPTIDASE"/>
    <property type="match status" value="1"/>
</dbReference>
<dbReference type="Pfam" id="PF00768">
    <property type="entry name" value="Peptidase_S11"/>
    <property type="match status" value="1"/>
</dbReference>
<feature type="active site" evidence="7">
    <location>
        <position position="121"/>
    </location>
</feature>
<feature type="domain" description="Peptidase S11 D-alanyl-D-alanine carboxypeptidase A N-terminal" evidence="10">
    <location>
        <begin position="36"/>
        <end position="254"/>
    </location>
</feature>